<feature type="signal peptide" evidence="1">
    <location>
        <begin position="1"/>
        <end position="18"/>
    </location>
</feature>
<reference evidence="2 3" key="1">
    <citation type="submission" date="2019-03" db="EMBL/GenBank/DDBJ databases">
        <title>Genomic Encyclopedia of Type Strains, Phase III (KMG-III): the genomes of soil and plant-associated and newly described type strains.</title>
        <authorList>
            <person name="Whitman W."/>
        </authorList>
    </citation>
    <scope>NUCLEOTIDE SEQUENCE [LARGE SCALE GENOMIC DNA]</scope>
    <source>
        <strain evidence="2 3">LMG 29544</strain>
    </source>
</reference>
<dbReference type="AlphaFoldDB" id="A0A4R8LQI4"/>
<protein>
    <submittedName>
        <fullName evidence="2">Uncharacterized protein</fullName>
    </submittedName>
</protein>
<evidence type="ECO:0000313" key="2">
    <source>
        <dbReference type="EMBL" id="TDY49754.1"/>
    </source>
</evidence>
<keyword evidence="3" id="KW-1185">Reference proteome</keyword>
<feature type="chain" id="PRO_5020207978" evidence="1">
    <location>
        <begin position="19"/>
        <end position="188"/>
    </location>
</feature>
<dbReference type="Proteomes" id="UP000295509">
    <property type="component" value="Unassembled WGS sequence"/>
</dbReference>
<evidence type="ECO:0000256" key="1">
    <source>
        <dbReference type="SAM" id="SignalP"/>
    </source>
</evidence>
<comment type="caution">
    <text evidence="2">The sequence shown here is derived from an EMBL/GenBank/DDBJ whole genome shotgun (WGS) entry which is preliminary data.</text>
</comment>
<sequence>MKRLLFLSYLLVSSAVYAGPTPSPPSIEADRLQRRCSINFSNEPYPRENGALGSPVRDIKVTWQCMNGEREVIDQYSVEGGSPEVVTVLFWKKQSFLVLVKWTTNSHASDFQGDFYRLYIYKFSKTAPHKKFTPNETLMSEFGEGWDGVMNGVVKEYQFKDAASIRRKLQELGPRLYDGKKYFPNFSG</sequence>
<organism evidence="2 3">
    <name type="scientific">Paraburkholderia rhizosphaerae</name>
    <dbReference type="NCBI Taxonomy" id="480658"/>
    <lineage>
        <taxon>Bacteria</taxon>
        <taxon>Pseudomonadati</taxon>
        <taxon>Pseudomonadota</taxon>
        <taxon>Betaproteobacteria</taxon>
        <taxon>Burkholderiales</taxon>
        <taxon>Burkholderiaceae</taxon>
        <taxon>Paraburkholderia</taxon>
    </lineage>
</organism>
<dbReference type="EMBL" id="SORE01000010">
    <property type="protein sequence ID" value="TDY49754.1"/>
    <property type="molecule type" value="Genomic_DNA"/>
</dbReference>
<gene>
    <name evidence="2" type="ORF">BX592_1105</name>
</gene>
<proteinExistence type="predicted"/>
<keyword evidence="1" id="KW-0732">Signal</keyword>
<dbReference type="OrthoDB" id="9020159at2"/>
<accession>A0A4R8LQI4</accession>
<evidence type="ECO:0000313" key="3">
    <source>
        <dbReference type="Proteomes" id="UP000295509"/>
    </source>
</evidence>
<name>A0A4R8LQI4_9BURK</name>
<dbReference type="RefSeq" id="WP_134192486.1">
    <property type="nucleotide sequence ID" value="NZ_JBHLUW010000025.1"/>
</dbReference>